<feature type="transmembrane region" description="Helical" evidence="7">
    <location>
        <begin position="86"/>
        <end position="107"/>
    </location>
</feature>
<keyword evidence="4 7" id="KW-1133">Transmembrane helix</keyword>
<organism evidence="8">
    <name type="scientific">Brachypodium distachyon</name>
    <name type="common">Purple false brome</name>
    <name type="synonym">Trachynia distachya</name>
    <dbReference type="NCBI Taxonomy" id="15368"/>
    <lineage>
        <taxon>Eukaryota</taxon>
        <taxon>Viridiplantae</taxon>
        <taxon>Streptophyta</taxon>
        <taxon>Embryophyta</taxon>
        <taxon>Tracheophyta</taxon>
        <taxon>Spermatophyta</taxon>
        <taxon>Magnoliopsida</taxon>
        <taxon>Liliopsida</taxon>
        <taxon>Poales</taxon>
        <taxon>Poaceae</taxon>
        <taxon>BOP clade</taxon>
        <taxon>Pooideae</taxon>
        <taxon>Stipodae</taxon>
        <taxon>Brachypodieae</taxon>
        <taxon>Brachypodium</taxon>
    </lineage>
</organism>
<evidence type="ECO:0000256" key="1">
    <source>
        <dbReference type="ARBA" id="ARBA00004141"/>
    </source>
</evidence>
<dbReference type="Gramene" id="KQK04895">
    <property type="protein sequence ID" value="KQK04895"/>
    <property type="gene ID" value="BRADI_2g16640v3"/>
</dbReference>
<dbReference type="EnsemblPlants" id="KQK04895">
    <property type="protein sequence ID" value="KQK04895"/>
    <property type="gene ID" value="BRADI_2g16640v3"/>
</dbReference>
<dbReference type="GO" id="GO:0005737">
    <property type="term" value="C:cytoplasm"/>
    <property type="evidence" value="ECO:0007669"/>
    <property type="project" value="UniProtKB-ARBA"/>
</dbReference>
<evidence type="ECO:0008006" key="11">
    <source>
        <dbReference type="Google" id="ProtNLM"/>
    </source>
</evidence>
<dbReference type="Pfam" id="PF05078">
    <property type="entry name" value="DUF679"/>
    <property type="match status" value="1"/>
</dbReference>
<dbReference type="ExpressionAtlas" id="A0A0Q3FZY9">
    <property type="expression patterns" value="baseline"/>
</dbReference>
<feature type="transmembrane region" description="Helical" evidence="7">
    <location>
        <begin position="223"/>
        <end position="241"/>
    </location>
</feature>
<keyword evidence="3 7" id="KW-0812">Transmembrane</keyword>
<dbReference type="Proteomes" id="UP000008810">
    <property type="component" value="Chromosome 2"/>
</dbReference>
<name>A0A0Q3FZY9_BRADI</name>
<evidence type="ECO:0000256" key="4">
    <source>
        <dbReference type="ARBA" id="ARBA00022989"/>
    </source>
</evidence>
<dbReference type="OrthoDB" id="525686at2759"/>
<evidence type="ECO:0000313" key="10">
    <source>
        <dbReference type="Proteomes" id="UP000008810"/>
    </source>
</evidence>
<evidence type="ECO:0000256" key="2">
    <source>
        <dbReference type="ARBA" id="ARBA00008707"/>
    </source>
</evidence>
<feature type="region of interest" description="Disordered" evidence="6">
    <location>
        <begin position="18"/>
        <end position="74"/>
    </location>
</feature>
<evidence type="ECO:0000313" key="9">
    <source>
        <dbReference type="EnsemblPlants" id="KQK04895"/>
    </source>
</evidence>
<dbReference type="EMBL" id="CM000881">
    <property type="protein sequence ID" value="KQK04895.1"/>
    <property type="molecule type" value="Genomic_DNA"/>
</dbReference>
<feature type="transmembrane region" description="Helical" evidence="7">
    <location>
        <begin position="184"/>
        <end position="203"/>
    </location>
</feature>
<dbReference type="InterPro" id="IPR007770">
    <property type="entry name" value="DMP"/>
</dbReference>
<dbReference type="PANTHER" id="PTHR31621:SF0">
    <property type="entry name" value="PROTEIN DMP6"/>
    <property type="match status" value="1"/>
</dbReference>
<evidence type="ECO:0000256" key="5">
    <source>
        <dbReference type="ARBA" id="ARBA00023136"/>
    </source>
</evidence>
<dbReference type="AlphaFoldDB" id="A0A0Q3FZY9"/>
<feature type="compositionally biased region" description="Basic and acidic residues" evidence="6">
    <location>
        <begin position="46"/>
        <end position="56"/>
    </location>
</feature>
<reference evidence="9" key="3">
    <citation type="submission" date="2018-08" db="UniProtKB">
        <authorList>
            <consortium name="EnsemblPlants"/>
        </authorList>
    </citation>
    <scope>IDENTIFICATION</scope>
    <source>
        <strain evidence="9">cv. Bd21</strain>
    </source>
</reference>
<sequence>MSSRRAVLSPGNILLRRSVTQDPAAAMATPRSEVVEEQPQPQPQEHGVHVEEEERQPLLVKRSADDGGTGMSPMQKAISQTYQSTAHLATLLPTGTVLAFQLLSPLVTNQGDCLPSNRAMAGALVSLCALSCFVLSFTDSFRDDKQTGNNGAVRYGFATLRGLWVIDGGAPLEASQAAKYRVRFLDLVHAVVSVMVFAAVALFDQNVVGCFCPVPSQDARQVLTVLPIAIGVVGSMLFVAFPTTRHGIGFPLSQH</sequence>
<dbReference type="PANTHER" id="PTHR31621">
    <property type="entry name" value="PROTEIN DMP3"/>
    <property type="match status" value="1"/>
</dbReference>
<gene>
    <name evidence="8" type="ORF">BRADI_2g16640v3</name>
</gene>
<protein>
    <recommendedName>
        <fullName evidence="11">DUF679 domain-containing protein</fullName>
    </recommendedName>
</protein>
<reference evidence="8" key="2">
    <citation type="submission" date="2017-06" db="EMBL/GenBank/DDBJ databases">
        <title>WGS assembly of Brachypodium distachyon.</title>
        <authorList>
            <consortium name="The International Brachypodium Initiative"/>
            <person name="Lucas S."/>
            <person name="Harmon-Smith M."/>
            <person name="Lail K."/>
            <person name="Tice H."/>
            <person name="Grimwood J."/>
            <person name="Bruce D."/>
            <person name="Barry K."/>
            <person name="Shu S."/>
            <person name="Lindquist E."/>
            <person name="Wang M."/>
            <person name="Pitluck S."/>
            <person name="Vogel J.P."/>
            <person name="Garvin D.F."/>
            <person name="Mockler T.C."/>
            <person name="Schmutz J."/>
            <person name="Rokhsar D."/>
            <person name="Bevan M.W."/>
        </authorList>
    </citation>
    <scope>NUCLEOTIDE SEQUENCE</scope>
    <source>
        <strain evidence="8">Bd21</strain>
    </source>
</reference>
<dbReference type="STRING" id="15368.A0A0Q3FZY9"/>
<dbReference type="GO" id="GO:0016020">
    <property type="term" value="C:membrane"/>
    <property type="evidence" value="ECO:0007669"/>
    <property type="project" value="UniProtKB-SubCell"/>
</dbReference>
<dbReference type="GO" id="GO:0010256">
    <property type="term" value="P:endomembrane system organization"/>
    <property type="evidence" value="ECO:0000318"/>
    <property type="project" value="GO_Central"/>
</dbReference>
<dbReference type="InParanoid" id="A0A0Q3FZY9"/>
<reference evidence="8 9" key="1">
    <citation type="journal article" date="2010" name="Nature">
        <title>Genome sequencing and analysis of the model grass Brachypodium distachyon.</title>
        <authorList>
            <consortium name="International Brachypodium Initiative"/>
        </authorList>
    </citation>
    <scope>NUCLEOTIDE SEQUENCE [LARGE SCALE GENOMIC DNA]</scope>
    <source>
        <strain evidence="8 9">Bd21</strain>
    </source>
</reference>
<dbReference type="FunCoup" id="A0A0Q3FZY9">
    <property type="interactions" value="660"/>
</dbReference>
<evidence type="ECO:0000256" key="3">
    <source>
        <dbReference type="ARBA" id="ARBA00022692"/>
    </source>
</evidence>
<keyword evidence="5 7" id="KW-0472">Membrane</keyword>
<evidence type="ECO:0000256" key="6">
    <source>
        <dbReference type="SAM" id="MobiDB-lite"/>
    </source>
</evidence>
<evidence type="ECO:0000313" key="8">
    <source>
        <dbReference type="EMBL" id="KQK04895.1"/>
    </source>
</evidence>
<comment type="similarity">
    <text evidence="2">Belongs to the plant DMP1 protein family.</text>
</comment>
<evidence type="ECO:0000256" key="7">
    <source>
        <dbReference type="SAM" id="Phobius"/>
    </source>
</evidence>
<keyword evidence="10" id="KW-1185">Reference proteome</keyword>
<comment type="subcellular location">
    <subcellularLocation>
        <location evidence="1">Membrane</location>
        <topology evidence="1">Multi-pass membrane protein</topology>
    </subcellularLocation>
</comment>
<proteinExistence type="inferred from homology"/>
<feature type="transmembrane region" description="Helical" evidence="7">
    <location>
        <begin position="119"/>
        <end position="137"/>
    </location>
</feature>
<accession>A0A0Q3FZY9</accession>